<dbReference type="GO" id="GO:0005886">
    <property type="term" value="C:plasma membrane"/>
    <property type="evidence" value="ECO:0007669"/>
    <property type="project" value="UniProtKB-SubCell"/>
</dbReference>
<evidence type="ECO:0000256" key="5">
    <source>
        <dbReference type="ARBA" id="ARBA00022679"/>
    </source>
</evidence>
<keyword evidence="8 10" id="KW-1133">Transmembrane helix</keyword>
<dbReference type="EMBL" id="CP073767">
    <property type="protein sequence ID" value="UWZ58535.1"/>
    <property type="molecule type" value="Genomic_DNA"/>
</dbReference>
<evidence type="ECO:0000256" key="7">
    <source>
        <dbReference type="ARBA" id="ARBA00022777"/>
    </source>
</evidence>
<evidence type="ECO:0000256" key="10">
    <source>
        <dbReference type="SAM" id="Phobius"/>
    </source>
</evidence>
<dbReference type="OrthoDB" id="9786919at2"/>
<dbReference type="Gene3D" id="3.30.565.10">
    <property type="entry name" value="Histidine kinase-like ATPase, C-terminal domain"/>
    <property type="match status" value="1"/>
</dbReference>
<dbReference type="InterPro" id="IPR003661">
    <property type="entry name" value="HisK_dim/P_dom"/>
</dbReference>
<protein>
    <recommendedName>
        <fullName evidence="3">histidine kinase</fullName>
        <ecNumber evidence="3">2.7.13.3</ecNumber>
    </recommendedName>
</protein>
<evidence type="ECO:0000256" key="3">
    <source>
        <dbReference type="ARBA" id="ARBA00012438"/>
    </source>
</evidence>
<dbReference type="PROSITE" id="PS50885">
    <property type="entry name" value="HAMP"/>
    <property type="match status" value="1"/>
</dbReference>
<dbReference type="InterPro" id="IPR005467">
    <property type="entry name" value="His_kinase_dom"/>
</dbReference>
<gene>
    <name evidence="13" type="ORF">Daura_21555</name>
</gene>
<dbReference type="RefSeq" id="WP_156089836.1">
    <property type="nucleotide sequence ID" value="NZ_CP073767.1"/>
</dbReference>
<dbReference type="InterPro" id="IPR050736">
    <property type="entry name" value="Sensor_HK_Regulatory"/>
</dbReference>
<dbReference type="SUPFAM" id="SSF158472">
    <property type="entry name" value="HAMP domain-like"/>
    <property type="match status" value="1"/>
</dbReference>
<evidence type="ECO:0000313" key="13">
    <source>
        <dbReference type="EMBL" id="UWZ58535.1"/>
    </source>
</evidence>
<comment type="subcellular location">
    <subcellularLocation>
        <location evidence="2">Cell membrane</location>
    </subcellularLocation>
</comment>
<keyword evidence="10" id="KW-0472">Membrane</keyword>
<dbReference type="AlphaFoldDB" id="A0A9Q9IRD5"/>
<dbReference type="InterPro" id="IPR003660">
    <property type="entry name" value="HAMP_dom"/>
</dbReference>
<dbReference type="CDD" id="cd00082">
    <property type="entry name" value="HisKA"/>
    <property type="match status" value="1"/>
</dbReference>
<keyword evidence="4" id="KW-0597">Phosphoprotein</keyword>
<sequence length="555" mass="59584">MSRRPLPTRPMSLRTQVFLFVTLVAVSAVGATAWLSVRLTSSQLDRSLAAAAAQDWAFVDTIRLYGQNHGIWEGISEVIYARFRTDPHRQRIRLTTADDHVIVDTEALAERTARPVAARPVEIDPRPWLALRWTDYPDDTARQRRVVDAIAQYRRTVGVATCLTRSWGPVIVERDAEDVPRLTGPDSRADPACHDAGVTTAVESAQDTATVNACSIPLSITSRCLDKAFTTRISEFSAVPVKLYLGAIDLPTLRSVRGPVTIAAGGVIVVALLGTAVIAARIVRPVRALTTASARVADGEFGARVTVGGSEELIRLAASFNRMAASLEGADERQRRLVADLAHELRTPLSNLRGYIEAIRDGVFEPTDDVLASLHEEAILQQRLVDDLQDLALAESGALVYHLADLDLTDLVEVSARAGQAAAEQSGVRIVVEPGHRLPVRVDADRIRQVLGNLLSNAIRHTPAGGSVTVQAVADGDDAVVTVADTGCGIAPHDLPHVFDRLWRADAARGRDTGGSGLGLAIARRIVIDQGGRIEAASELGAGTTMTITLPLRGH</sequence>
<dbReference type="CDD" id="cd06225">
    <property type="entry name" value="HAMP"/>
    <property type="match status" value="1"/>
</dbReference>
<dbReference type="FunFam" id="3.30.565.10:FF:000006">
    <property type="entry name" value="Sensor histidine kinase WalK"/>
    <property type="match status" value="1"/>
</dbReference>
<evidence type="ECO:0000256" key="4">
    <source>
        <dbReference type="ARBA" id="ARBA00022553"/>
    </source>
</evidence>
<dbReference type="PANTHER" id="PTHR43711">
    <property type="entry name" value="TWO-COMPONENT HISTIDINE KINASE"/>
    <property type="match status" value="1"/>
</dbReference>
<organism evidence="13 14">
    <name type="scientific">Dactylosporangium aurantiacum</name>
    <dbReference type="NCBI Taxonomy" id="35754"/>
    <lineage>
        <taxon>Bacteria</taxon>
        <taxon>Bacillati</taxon>
        <taxon>Actinomycetota</taxon>
        <taxon>Actinomycetes</taxon>
        <taxon>Micromonosporales</taxon>
        <taxon>Micromonosporaceae</taxon>
        <taxon>Dactylosporangium</taxon>
    </lineage>
</organism>
<evidence type="ECO:0000313" key="14">
    <source>
        <dbReference type="Proteomes" id="UP001058003"/>
    </source>
</evidence>
<dbReference type="SMART" id="SM00388">
    <property type="entry name" value="HisKA"/>
    <property type="match status" value="1"/>
</dbReference>
<dbReference type="InterPro" id="IPR036097">
    <property type="entry name" value="HisK_dim/P_sf"/>
</dbReference>
<dbReference type="Pfam" id="PF00672">
    <property type="entry name" value="HAMP"/>
    <property type="match status" value="1"/>
</dbReference>
<evidence type="ECO:0000256" key="1">
    <source>
        <dbReference type="ARBA" id="ARBA00000085"/>
    </source>
</evidence>
<dbReference type="Pfam" id="PF02518">
    <property type="entry name" value="HATPase_c"/>
    <property type="match status" value="1"/>
</dbReference>
<dbReference type="SMART" id="SM00304">
    <property type="entry name" value="HAMP"/>
    <property type="match status" value="1"/>
</dbReference>
<name>A0A9Q9IRD5_9ACTN</name>
<feature type="domain" description="HAMP" evidence="12">
    <location>
        <begin position="280"/>
        <end position="332"/>
    </location>
</feature>
<accession>A0A9Q9IRD5</accession>
<dbReference type="PRINTS" id="PR00344">
    <property type="entry name" value="BCTRLSENSOR"/>
</dbReference>
<dbReference type="PROSITE" id="PS50109">
    <property type="entry name" value="HIS_KIN"/>
    <property type="match status" value="1"/>
</dbReference>
<comment type="catalytic activity">
    <reaction evidence="1">
        <text>ATP + protein L-histidine = ADP + protein N-phospho-L-histidine.</text>
        <dbReference type="EC" id="2.7.13.3"/>
    </reaction>
</comment>
<dbReference type="PANTHER" id="PTHR43711:SF1">
    <property type="entry name" value="HISTIDINE KINASE 1"/>
    <property type="match status" value="1"/>
</dbReference>
<keyword evidence="7" id="KW-0418">Kinase</keyword>
<feature type="transmembrane region" description="Helical" evidence="10">
    <location>
        <begin position="262"/>
        <end position="283"/>
    </location>
</feature>
<dbReference type="Gene3D" id="6.10.340.10">
    <property type="match status" value="1"/>
</dbReference>
<evidence type="ECO:0000256" key="9">
    <source>
        <dbReference type="ARBA" id="ARBA00023012"/>
    </source>
</evidence>
<reference evidence="13" key="1">
    <citation type="submission" date="2021-04" db="EMBL/GenBank/DDBJ databases">
        <title>Dactylosporangium aurantiacum NRRL B-8018 full assembly.</title>
        <authorList>
            <person name="Hartkoorn R.C."/>
            <person name="Beaudoing E."/>
            <person name="Hot D."/>
        </authorList>
    </citation>
    <scope>NUCLEOTIDE SEQUENCE</scope>
    <source>
        <strain evidence="13">NRRL B-8018</strain>
    </source>
</reference>
<dbReference type="SUPFAM" id="SSF55874">
    <property type="entry name" value="ATPase domain of HSP90 chaperone/DNA topoisomerase II/histidine kinase"/>
    <property type="match status" value="1"/>
</dbReference>
<dbReference type="SUPFAM" id="SSF47384">
    <property type="entry name" value="Homodimeric domain of signal transducing histidine kinase"/>
    <property type="match status" value="1"/>
</dbReference>
<proteinExistence type="predicted"/>
<keyword evidence="6 10" id="KW-0812">Transmembrane</keyword>
<evidence type="ECO:0000256" key="6">
    <source>
        <dbReference type="ARBA" id="ARBA00022692"/>
    </source>
</evidence>
<dbReference type="SMART" id="SM00387">
    <property type="entry name" value="HATPase_c"/>
    <property type="match status" value="1"/>
</dbReference>
<feature type="domain" description="Histidine kinase" evidence="11">
    <location>
        <begin position="340"/>
        <end position="554"/>
    </location>
</feature>
<keyword evidence="14" id="KW-1185">Reference proteome</keyword>
<dbReference type="InterPro" id="IPR004358">
    <property type="entry name" value="Sig_transdc_His_kin-like_C"/>
</dbReference>
<dbReference type="Pfam" id="PF00512">
    <property type="entry name" value="HisKA"/>
    <property type="match status" value="1"/>
</dbReference>
<dbReference type="InterPro" id="IPR036890">
    <property type="entry name" value="HATPase_C_sf"/>
</dbReference>
<evidence type="ECO:0000259" key="12">
    <source>
        <dbReference type="PROSITE" id="PS50885"/>
    </source>
</evidence>
<evidence type="ECO:0000256" key="2">
    <source>
        <dbReference type="ARBA" id="ARBA00004236"/>
    </source>
</evidence>
<dbReference type="KEGG" id="daur:Daura_21555"/>
<evidence type="ECO:0000259" key="11">
    <source>
        <dbReference type="PROSITE" id="PS50109"/>
    </source>
</evidence>
<keyword evidence="5" id="KW-0808">Transferase</keyword>
<dbReference type="Proteomes" id="UP001058003">
    <property type="component" value="Chromosome"/>
</dbReference>
<dbReference type="EC" id="2.7.13.3" evidence="3"/>
<keyword evidence="9" id="KW-0902">Two-component regulatory system</keyword>
<dbReference type="InterPro" id="IPR003594">
    <property type="entry name" value="HATPase_dom"/>
</dbReference>
<evidence type="ECO:0000256" key="8">
    <source>
        <dbReference type="ARBA" id="ARBA00022989"/>
    </source>
</evidence>
<dbReference type="Gene3D" id="1.10.287.130">
    <property type="match status" value="1"/>
</dbReference>
<dbReference type="GO" id="GO:0000155">
    <property type="term" value="F:phosphorelay sensor kinase activity"/>
    <property type="evidence" value="ECO:0007669"/>
    <property type="project" value="InterPro"/>
</dbReference>